<dbReference type="InterPro" id="IPR036638">
    <property type="entry name" value="HLH_DNA-bd_sf"/>
</dbReference>
<keyword evidence="2" id="KW-0217">Developmental protein</keyword>
<dbReference type="AGR" id="ZFIN:ZDB-GENE-090805-1"/>
<evidence type="ECO:0000313" key="9">
    <source>
        <dbReference type="Ensembl" id="ENSDARP00000057865"/>
    </source>
</evidence>
<dbReference type="SMART" id="SM00353">
    <property type="entry name" value="HLH"/>
    <property type="match status" value="1"/>
</dbReference>
<reference evidence="9" key="1">
    <citation type="submission" date="2011-07" db="UniProtKB">
        <authorList>
            <consortium name="Ensembl"/>
        </authorList>
    </citation>
    <scope>IDENTIFICATION</scope>
    <source>
        <strain evidence="9">Tuebingen</strain>
    </source>
</reference>
<evidence type="ECO:0000313" key="13">
    <source>
        <dbReference type="ZFIN" id="ZDB-GENE-090805-1"/>
    </source>
</evidence>
<dbReference type="GeneID" id="100498672"/>
<evidence type="ECO:0000256" key="4">
    <source>
        <dbReference type="ARBA" id="ARBA00022902"/>
    </source>
</evidence>
<dbReference type="GO" id="GO:0005634">
    <property type="term" value="C:nucleus"/>
    <property type="evidence" value="ECO:0000318"/>
    <property type="project" value="GO_Central"/>
</dbReference>
<keyword evidence="3" id="KW-0221">Differentiation</keyword>
<dbReference type="eggNOG" id="KOG4395">
    <property type="taxonomic scope" value="Eukaryota"/>
</dbReference>
<dbReference type="HOGENOM" id="CLU_1558770_0_0_1"/>
<reference evidence="11 12" key="3">
    <citation type="submission" date="2025-04" db="UniProtKB">
        <authorList>
            <consortium name="RefSeq"/>
        </authorList>
    </citation>
    <scope>IDENTIFICATION</scope>
    <source>
        <strain evidence="11 12">Tuebingen</strain>
    </source>
</reference>
<dbReference type="PANTHER" id="PTHR19290">
    <property type="entry name" value="BASIC HELIX-LOOP-HELIX PROTEIN NEUROGENIN-RELATED"/>
    <property type="match status" value="1"/>
</dbReference>
<evidence type="ECO:0000256" key="2">
    <source>
        <dbReference type="ARBA" id="ARBA00022473"/>
    </source>
</evidence>
<name>A0A8M9Q9E7_DANRE</name>
<keyword evidence="4" id="KW-0524">Neurogenesis</keyword>
<feature type="domain" description="BHLH" evidence="8">
    <location>
        <begin position="71"/>
        <end position="123"/>
    </location>
</feature>
<evidence type="ECO:0000256" key="3">
    <source>
        <dbReference type="ARBA" id="ARBA00022782"/>
    </source>
</evidence>
<evidence type="ECO:0000313" key="12">
    <source>
        <dbReference type="RefSeq" id="XP_021336148.1"/>
    </source>
</evidence>
<dbReference type="GO" id="GO:0046983">
    <property type="term" value="F:protein dimerization activity"/>
    <property type="evidence" value="ECO:0007669"/>
    <property type="project" value="InterPro"/>
</dbReference>
<dbReference type="Ensembl" id="ENSDART00000057866.4">
    <property type="protein sequence ID" value="ENSDARP00000057865.3"/>
    <property type="gene ID" value="ENSDARG00000039602.5"/>
</dbReference>
<proteinExistence type="predicted"/>
<dbReference type="PROSITE" id="PS50888">
    <property type="entry name" value="BHLH"/>
    <property type="match status" value="1"/>
</dbReference>
<keyword evidence="5" id="KW-0805">Transcription regulation</keyword>
<dbReference type="GeneTree" id="ENSGT00940000160064"/>
<dbReference type="GO" id="GO:0021707">
    <property type="term" value="P:cerebellar granule cell differentiation"/>
    <property type="evidence" value="ECO:0000315"/>
    <property type="project" value="ZFIN"/>
</dbReference>
<dbReference type="STRING" id="7955.ENSDARP00000057865"/>
<dbReference type="Proteomes" id="UP000000437">
    <property type="component" value="Chromosome 12"/>
</dbReference>
<dbReference type="Pfam" id="PF00010">
    <property type="entry name" value="HLH"/>
    <property type="match status" value="1"/>
</dbReference>
<dbReference type="GO" id="GO:0007423">
    <property type="term" value="P:sensory organ development"/>
    <property type="evidence" value="ECO:0000318"/>
    <property type="project" value="GO_Central"/>
</dbReference>
<keyword evidence="6" id="KW-0804">Transcription</keyword>
<accession>F1Q7A7</accession>
<dbReference type="AlphaFoldDB" id="A0A8M9Q9E7"/>
<keyword evidence="10" id="KW-1185">Reference proteome</keyword>
<dbReference type="Gene3D" id="4.10.280.10">
    <property type="entry name" value="Helix-loop-helix DNA-binding domain"/>
    <property type="match status" value="1"/>
</dbReference>
<dbReference type="KEGG" id="dre:100498672"/>
<dbReference type="GO" id="GO:0045944">
    <property type="term" value="P:positive regulation of transcription by RNA polymerase II"/>
    <property type="evidence" value="ECO:0000318"/>
    <property type="project" value="GO_Central"/>
</dbReference>
<dbReference type="PaxDb" id="7955-ENSDARP00000057865"/>
<gene>
    <name evidence="9 11 12 13" type="primary">atoh1c</name>
</gene>
<dbReference type="OMA" id="HCLERNN"/>
<dbReference type="GO" id="GO:0070888">
    <property type="term" value="F:E-box binding"/>
    <property type="evidence" value="ECO:0000318"/>
    <property type="project" value="GO_Central"/>
</dbReference>
<dbReference type="CTD" id="100498672"/>
<comment type="subcellular location">
    <subcellularLocation>
        <location evidence="1">Nucleus</location>
    </subcellularLocation>
</comment>
<evidence type="ECO:0000256" key="7">
    <source>
        <dbReference type="ARBA" id="ARBA00023242"/>
    </source>
</evidence>
<organism evidence="10 12">
    <name type="scientific">Danio rerio</name>
    <name type="common">Zebrafish</name>
    <name type="synonym">Brachydanio rerio</name>
    <dbReference type="NCBI Taxonomy" id="7955"/>
    <lineage>
        <taxon>Eukaryota</taxon>
        <taxon>Metazoa</taxon>
        <taxon>Chordata</taxon>
        <taxon>Craniata</taxon>
        <taxon>Vertebrata</taxon>
        <taxon>Euteleostomi</taxon>
        <taxon>Actinopterygii</taxon>
        <taxon>Neopterygii</taxon>
        <taxon>Teleostei</taxon>
        <taxon>Ostariophysi</taxon>
        <taxon>Cypriniformes</taxon>
        <taxon>Danionidae</taxon>
        <taxon>Danioninae</taxon>
        <taxon>Danio</taxon>
    </lineage>
</organism>
<reference evidence="9 10" key="2">
    <citation type="journal article" date="2013" name="Nature">
        <title>The zebrafish reference genome sequence and its relationship to the human genome.</title>
        <authorList>
            <consortium name="Genome Reference Consortium Zebrafish"/>
            <person name="Howe K."/>
            <person name="Clark M.D."/>
            <person name="Torroja C.F."/>
            <person name="Torrance J."/>
            <person name="Berthelot C."/>
            <person name="Muffato M."/>
            <person name="Collins J.E."/>
            <person name="Humphray S."/>
            <person name="McLaren K."/>
            <person name="Matthews L."/>
            <person name="McLaren S."/>
            <person name="Sealy I."/>
            <person name="Caccamo M."/>
            <person name="Churcher C."/>
            <person name="Scott C."/>
            <person name="Barrett J.C."/>
            <person name="Koch R."/>
            <person name="Rauch G.J."/>
            <person name="White S."/>
            <person name="Chow W."/>
            <person name="Kilian B."/>
            <person name="Quintais L.T."/>
            <person name="Guerra-Assuncao J.A."/>
            <person name="Zhou Y."/>
            <person name="Gu Y."/>
            <person name="Yen J."/>
            <person name="Vogel J.H."/>
            <person name="Eyre T."/>
            <person name="Redmond S."/>
            <person name="Banerjee R."/>
            <person name="Chi J."/>
            <person name="Fu B."/>
            <person name="Langley E."/>
            <person name="Maguire S.F."/>
            <person name="Laird G.K."/>
            <person name="Lloyd D."/>
            <person name="Kenyon E."/>
            <person name="Donaldson S."/>
            <person name="Sehra H."/>
            <person name="Almeida-King J."/>
            <person name="Loveland J."/>
            <person name="Trevanion S."/>
            <person name="Jones M."/>
            <person name="Quail M."/>
            <person name="Willey D."/>
            <person name="Hunt A."/>
            <person name="Burton J."/>
            <person name="Sims S."/>
            <person name="McLay K."/>
            <person name="Plumb B."/>
            <person name="Davis J."/>
            <person name="Clee C."/>
            <person name="Oliver K."/>
            <person name="Clark R."/>
            <person name="Riddle C."/>
            <person name="Elliot D."/>
            <person name="Eliott D."/>
            <person name="Threadgold G."/>
            <person name="Harden G."/>
            <person name="Ware D."/>
            <person name="Begum S."/>
            <person name="Mortimore B."/>
            <person name="Mortimer B."/>
            <person name="Kerry G."/>
            <person name="Heath P."/>
            <person name="Phillimore B."/>
            <person name="Tracey A."/>
            <person name="Corby N."/>
            <person name="Dunn M."/>
            <person name="Johnson C."/>
            <person name="Wood J."/>
            <person name="Clark S."/>
            <person name="Pelan S."/>
            <person name="Griffiths G."/>
            <person name="Smith M."/>
            <person name="Glithero R."/>
            <person name="Howden P."/>
            <person name="Barker N."/>
            <person name="Lloyd C."/>
            <person name="Stevens C."/>
            <person name="Harley J."/>
            <person name="Holt K."/>
            <person name="Panagiotidis G."/>
            <person name="Lovell J."/>
            <person name="Beasley H."/>
            <person name="Henderson C."/>
            <person name="Gordon D."/>
            <person name="Auger K."/>
            <person name="Wright D."/>
            <person name="Collins J."/>
            <person name="Raisen C."/>
            <person name="Dyer L."/>
            <person name="Leung K."/>
            <person name="Robertson L."/>
            <person name="Ambridge K."/>
            <person name="Leongamornlert D."/>
            <person name="McGuire S."/>
            <person name="Gilderthorp R."/>
            <person name="Griffiths C."/>
            <person name="Manthravadi D."/>
            <person name="Nichol S."/>
            <person name="Barker G."/>
            <person name="Whitehead S."/>
            <person name="Kay M."/>
            <person name="Brown J."/>
            <person name="Murnane C."/>
            <person name="Gray E."/>
            <person name="Humphries M."/>
            <person name="Sycamore N."/>
            <person name="Barker D."/>
            <person name="Saunders D."/>
            <person name="Wallis J."/>
            <person name="Babbage A."/>
            <person name="Hammond S."/>
            <person name="Mashreghi-Mohammadi M."/>
            <person name="Barr L."/>
            <person name="Martin S."/>
            <person name="Wray P."/>
            <person name="Ellington A."/>
            <person name="Matthews N."/>
            <person name="Ellwood M."/>
            <person name="Woodmansey R."/>
            <person name="Clark G."/>
            <person name="Cooper J."/>
            <person name="Cooper J."/>
            <person name="Tromans A."/>
            <person name="Grafham D."/>
            <person name="Skuce C."/>
            <person name="Pandian R."/>
            <person name="Andrews R."/>
            <person name="Harrison E."/>
            <person name="Kimberley A."/>
            <person name="Garnett J."/>
            <person name="Fosker N."/>
            <person name="Hall R."/>
            <person name="Garner P."/>
            <person name="Kelly D."/>
            <person name="Bird C."/>
            <person name="Palmer S."/>
            <person name="Gehring I."/>
            <person name="Berger A."/>
            <person name="Dooley C.M."/>
            <person name="Ersan-Urun Z."/>
            <person name="Eser C."/>
            <person name="Geiger H."/>
            <person name="Geisler M."/>
            <person name="Karotki L."/>
            <person name="Kirn A."/>
            <person name="Konantz J."/>
            <person name="Konantz M."/>
            <person name="Oberlander M."/>
            <person name="Rudolph-Geiger S."/>
            <person name="Teucke M."/>
            <person name="Lanz C."/>
            <person name="Raddatz G."/>
            <person name="Osoegawa K."/>
            <person name="Zhu B."/>
            <person name="Rapp A."/>
            <person name="Widaa S."/>
            <person name="Langford C."/>
            <person name="Yang F."/>
            <person name="Schuster S.C."/>
            <person name="Carter N.P."/>
            <person name="Harrow J."/>
            <person name="Ning Z."/>
            <person name="Herrero J."/>
            <person name="Searle S.M."/>
            <person name="Enright A."/>
            <person name="Geisler R."/>
            <person name="Plasterk R.H."/>
            <person name="Lee C."/>
            <person name="Westerfield M."/>
            <person name="de Jong P.J."/>
            <person name="Zon L.I."/>
            <person name="Postlethwait J.H."/>
            <person name="Nusslein-Volhard C."/>
            <person name="Hubbard T.J."/>
            <person name="Roest Crollius H."/>
            <person name="Rogers J."/>
            <person name="Stemple D.L."/>
        </authorList>
    </citation>
    <scope>NUCLEOTIDE SEQUENCE [LARGE SCALE GENOMIC DNA]</scope>
    <source>
        <strain evidence="9">Tuebingen</strain>
    </source>
</reference>
<dbReference type="GO" id="GO:0061564">
    <property type="term" value="P:axon development"/>
    <property type="evidence" value="ECO:0000318"/>
    <property type="project" value="GO_Central"/>
</dbReference>
<dbReference type="InterPro" id="IPR050359">
    <property type="entry name" value="bHLH_transcription_factors"/>
</dbReference>
<sequence length="204" mass="23389">MPHPDTPFGQFIWRETDRSHSEQCPKAPMGWREEQLQDRASCDPCALVQLRLTGLSYSSEEQSSIARARRRRRLAANARERRRMLGLNVAFDRLRSVIPNVESDRKLSKSETLQMAQIYISTLSELLEDKDCDPETPYPTLTMQDQDITKGLPMTEETKTELKNNPTCRIRSYNGNFGCLTCSDHKTAELLVDSHCLERNNGVK</sequence>
<dbReference type="Bgee" id="ENSDARG00000039602">
    <property type="expression patterns" value="Expressed in corpus cerebelli and 10 other cell types or tissues"/>
</dbReference>
<dbReference type="PANTHER" id="PTHR19290:SF82">
    <property type="entry name" value="TRANSCRIPTION FACTOR ATOH1"/>
    <property type="match status" value="1"/>
</dbReference>
<dbReference type="SUPFAM" id="SSF47459">
    <property type="entry name" value="HLH, helix-loop-helix DNA-binding domain"/>
    <property type="match status" value="1"/>
</dbReference>
<keyword evidence="7" id="KW-0539">Nucleus</keyword>
<dbReference type="FunFam" id="4.10.280.10:FF:000025">
    <property type="entry name" value="protein atonal homolog 7"/>
    <property type="match status" value="1"/>
</dbReference>
<dbReference type="OrthoDB" id="6161578at2759"/>
<dbReference type="GO" id="GO:0000981">
    <property type="term" value="F:DNA-binding transcription factor activity, RNA polymerase II-specific"/>
    <property type="evidence" value="ECO:0000318"/>
    <property type="project" value="GO_Central"/>
</dbReference>
<evidence type="ECO:0000256" key="1">
    <source>
        <dbReference type="ARBA" id="ARBA00004123"/>
    </source>
</evidence>
<evidence type="ECO:0000259" key="8">
    <source>
        <dbReference type="PROSITE" id="PS50888"/>
    </source>
</evidence>
<dbReference type="InterPro" id="IPR011598">
    <property type="entry name" value="bHLH_dom"/>
</dbReference>
<evidence type="ECO:0000256" key="5">
    <source>
        <dbReference type="ARBA" id="ARBA00023015"/>
    </source>
</evidence>
<accession>A0A8M9Q9E7</accession>
<protein>
    <submittedName>
        <fullName evidence="9">Atonal bHLH transcription factor 1c</fullName>
    </submittedName>
    <submittedName>
        <fullName evidence="11 12">Transcription factor atoh7</fullName>
    </submittedName>
</protein>
<dbReference type="EMBL" id="CR792429">
    <property type="status" value="NOT_ANNOTATED_CDS"/>
    <property type="molecule type" value="Genomic_DNA"/>
</dbReference>
<dbReference type="GO" id="GO:0048663">
    <property type="term" value="P:neuron fate commitment"/>
    <property type="evidence" value="ECO:0000318"/>
    <property type="project" value="GO_Central"/>
</dbReference>
<dbReference type="RefSeq" id="XP_003199618.1">
    <property type="nucleotide sequence ID" value="XM_003199570.6"/>
</dbReference>
<evidence type="ECO:0000313" key="11">
    <source>
        <dbReference type="RefSeq" id="XP_003199618.1"/>
    </source>
</evidence>
<evidence type="ECO:0000313" key="10">
    <source>
        <dbReference type="Proteomes" id="UP000000437"/>
    </source>
</evidence>
<evidence type="ECO:0000256" key="6">
    <source>
        <dbReference type="ARBA" id="ARBA00023163"/>
    </source>
</evidence>
<dbReference type="RefSeq" id="XP_021336148.1">
    <property type="nucleotide sequence ID" value="XM_021480473.2"/>
</dbReference>
<dbReference type="ZFIN" id="ZDB-GENE-090805-1">
    <property type="gene designation" value="atoh1c"/>
</dbReference>
<dbReference type="SMR" id="A0A8M9Q9E7"/>